<name>A0A3N9TJF4_9VIBR</name>
<dbReference type="OrthoDB" id="8605335at2"/>
<gene>
    <name evidence="1" type="ORF">EES38_06830</name>
</gene>
<dbReference type="Proteomes" id="UP000281112">
    <property type="component" value="Unassembled WGS sequence"/>
</dbReference>
<comment type="caution">
    <text evidence="1">The sequence shown here is derived from an EMBL/GenBank/DDBJ whole genome shotgun (WGS) entry which is preliminary data.</text>
</comment>
<accession>A0A3N9TJF4</accession>
<evidence type="ECO:0000313" key="2">
    <source>
        <dbReference type="Proteomes" id="UP000281112"/>
    </source>
</evidence>
<reference evidence="1 2" key="1">
    <citation type="submission" date="2018-11" db="EMBL/GenBank/DDBJ databases">
        <title>Vibrio LJC006 sp. nov., isolated from seawater during the bloom of the enteromorpha.</title>
        <authorList>
            <person name="Liang J."/>
        </authorList>
    </citation>
    <scope>NUCLEOTIDE SEQUENCE [LARGE SCALE GENOMIC DNA]</scope>
    <source>
        <strain evidence="1 2">LJC006</strain>
    </source>
</reference>
<dbReference type="AlphaFoldDB" id="A0A3N9TJF4"/>
<keyword evidence="2" id="KW-1185">Reference proteome</keyword>
<sequence length="112" mass="13062">MENLSCYVLSLQHPVSDLKLINLETENTRYFDDGVWIESSSELATFSNGVVLRKQQEIDHEDNPEVVCDECWICYEVISAPDQLNITPKKKVFTNRCQESFWLKMTQQQLSE</sequence>
<dbReference type="RefSeq" id="WP_124936411.1">
    <property type="nucleotide sequence ID" value="NZ_RJVQ01000002.1"/>
</dbReference>
<protein>
    <submittedName>
        <fullName evidence="1">Uncharacterized protein</fullName>
    </submittedName>
</protein>
<dbReference type="EMBL" id="RJVQ01000002">
    <property type="protein sequence ID" value="RQW64291.1"/>
    <property type="molecule type" value="Genomic_DNA"/>
</dbReference>
<evidence type="ECO:0000313" key="1">
    <source>
        <dbReference type="EMBL" id="RQW64291.1"/>
    </source>
</evidence>
<proteinExistence type="predicted"/>
<organism evidence="1 2">
    <name type="scientific">Vibrio viridaestus</name>
    <dbReference type="NCBI Taxonomy" id="2487322"/>
    <lineage>
        <taxon>Bacteria</taxon>
        <taxon>Pseudomonadati</taxon>
        <taxon>Pseudomonadota</taxon>
        <taxon>Gammaproteobacteria</taxon>
        <taxon>Vibrionales</taxon>
        <taxon>Vibrionaceae</taxon>
        <taxon>Vibrio</taxon>
    </lineage>
</organism>